<evidence type="ECO:0000259" key="13">
    <source>
        <dbReference type="Pfam" id="PF16911"/>
    </source>
</evidence>
<evidence type="ECO:0000256" key="6">
    <source>
        <dbReference type="ARBA" id="ARBA00013449"/>
    </source>
</evidence>
<dbReference type="STRING" id="679197.HMPREF9336_02599"/>
<organism evidence="14 15">
    <name type="scientific">Segniliparus rugosus (strain ATCC BAA-974 / DSM 45345 / CCUG 50838 / CIP 108380 / JCM 13579 / CDC 945)</name>
    <dbReference type="NCBI Taxonomy" id="679197"/>
    <lineage>
        <taxon>Bacteria</taxon>
        <taxon>Bacillati</taxon>
        <taxon>Actinomycetota</taxon>
        <taxon>Actinomycetes</taxon>
        <taxon>Mycobacteriales</taxon>
        <taxon>Segniliparaceae</taxon>
        <taxon>Segniliparus</taxon>
    </lineage>
</organism>
<dbReference type="InterPro" id="IPR023213">
    <property type="entry name" value="CAT-like_dom_sf"/>
</dbReference>
<dbReference type="EC" id="2.3.1.282" evidence="5"/>
<evidence type="ECO:0000256" key="2">
    <source>
        <dbReference type="ARBA" id="ARBA00000625"/>
    </source>
</evidence>
<evidence type="ECO:0000256" key="4">
    <source>
        <dbReference type="ARBA" id="ARBA00006558"/>
    </source>
</evidence>
<dbReference type="SUPFAM" id="SSF52777">
    <property type="entry name" value="CoA-dependent acyltransferases"/>
    <property type="match status" value="2"/>
</dbReference>
<keyword evidence="8" id="KW-0808">Transferase</keyword>
<dbReference type="Gene3D" id="3.30.559.10">
    <property type="entry name" value="Chloramphenicol acetyltransferase-like domain"/>
    <property type="match status" value="1"/>
</dbReference>
<comment type="catalytic activity">
    <reaction evidence="2">
        <text>2 a mycocerosyl-[mycocerosic acid synthase] + a phenolphthiocerol = a dimycocerosyl phenolphthiocerol + 2 holo-[mycocerosic acid synthase].</text>
        <dbReference type="EC" id="2.3.1.282"/>
    </reaction>
</comment>
<comment type="catalytic activity">
    <reaction evidence="3">
        <text>2 a mycocerosyl-[mycocerosic acid synthase] + a phthiodiolone = a dimycocerosyl phthiodiolone + 2 holo-[mycocerosic acid synthase].</text>
        <dbReference type="EC" id="2.3.1.282"/>
    </reaction>
</comment>
<comment type="catalytic activity">
    <reaction evidence="1">
        <text>2 a mycocerosyl-[mycocerosic acid synthase] + a phthiocerol = a dimycocerosyl phthiocerol + 2 holo-[mycocerosic acid synthase].</text>
        <dbReference type="EC" id="2.3.1.282"/>
    </reaction>
</comment>
<keyword evidence="7" id="KW-0444">Lipid biosynthesis</keyword>
<evidence type="ECO:0000256" key="1">
    <source>
        <dbReference type="ARBA" id="ARBA00000026"/>
    </source>
</evidence>
<comment type="caution">
    <text evidence="14">The sequence shown here is derived from an EMBL/GenBank/DDBJ whole genome shotgun (WGS) entry which is preliminary data.</text>
</comment>
<dbReference type="Proteomes" id="UP000004816">
    <property type="component" value="Unassembled WGS sequence"/>
</dbReference>
<evidence type="ECO:0000256" key="12">
    <source>
        <dbReference type="ARBA" id="ARBA00033407"/>
    </source>
</evidence>
<dbReference type="HOGENOM" id="CLU_050374_0_0_11"/>
<evidence type="ECO:0000256" key="9">
    <source>
        <dbReference type="ARBA" id="ARBA00023315"/>
    </source>
</evidence>
<evidence type="ECO:0000256" key="11">
    <source>
        <dbReference type="ARBA" id="ARBA00032317"/>
    </source>
</evidence>
<dbReference type="eggNOG" id="COG1020">
    <property type="taxonomic scope" value="Bacteria"/>
</dbReference>
<evidence type="ECO:0000256" key="5">
    <source>
        <dbReference type="ARBA" id="ARBA00012866"/>
    </source>
</evidence>
<proteinExistence type="inferred from homology"/>
<keyword evidence="15" id="KW-1185">Reference proteome</keyword>
<sequence length="429" mass="46000">MQSRTIAAGTSSGPGFRRPLSTLESWFALSSMTIWYTVEVEGPIDLDMLREALGCLRREHPVLAGRLVPGSARRADGLPELDLLVPGGSEAAVRQDRAGSVLADQAKELAFLDVVRNGDRSSVSFAVHHAIADGRLGSFWHARLWSHYTDLAEGRVPAAAPRPVPQAPEALLAERGFDAAPRPDRSRRAVPSDLPEQTAFVFARERVRLSTRTTELLKARARALGTTVHALVAGACVVAERRSMPLPDDVAADLFVDTPVDVRPRLRPPAQPWDVTNALGNSPGLVAARPDDDPAAVGAQLLGQLRDDVASGAVYRGILRFTELLCGDQPEIPRITTTNIGEVEPIRAPSGVRVHDFRGWTEFDGSAIAAYLAANQKDGPRGRFSSLYLVYTYGGRLSVEIGLPSGAEAARAHAAVLEALLAEVASDEG</sequence>
<dbReference type="EMBL" id="ACZI02000002">
    <property type="protein sequence ID" value="EFV12519.2"/>
    <property type="molecule type" value="Genomic_DNA"/>
</dbReference>
<keyword evidence="7" id="KW-0443">Lipid metabolism</keyword>
<feature type="domain" description="Phthiocerol/phthiodiolone dimycocerosyl transferase C-terminal" evidence="13">
    <location>
        <begin position="201"/>
        <end position="401"/>
    </location>
</feature>
<dbReference type="AlphaFoldDB" id="E5XSX7"/>
<protein>
    <recommendedName>
        <fullName evidence="6">Phthiocerol/phthiodiolone dimycocerosyl transferase</fullName>
        <ecNumber evidence="5">2.3.1.282</ecNumber>
    </recommendedName>
    <alternativeName>
        <fullName evidence="12">Acyltransferase PapA5</fullName>
    </alternativeName>
    <alternativeName>
        <fullName evidence="10">Phthiocerol/phthiodiolone O-acyltransferase</fullName>
    </alternativeName>
    <alternativeName>
        <fullName evidence="11">Polyketide synthase-associated protein A5</fullName>
    </alternativeName>
</protein>
<evidence type="ECO:0000256" key="8">
    <source>
        <dbReference type="ARBA" id="ARBA00022679"/>
    </source>
</evidence>
<name>E5XSX7_SEGRC</name>
<comment type="similarity">
    <text evidence="4">Belongs to the acyltransferase PapA5 family.</text>
</comment>
<dbReference type="Pfam" id="PF16911">
    <property type="entry name" value="PapA_C"/>
    <property type="match status" value="1"/>
</dbReference>
<dbReference type="OrthoDB" id="3318646at2"/>
<dbReference type="Gene3D" id="3.30.559.30">
    <property type="entry name" value="Nonribosomal peptide synthetase, condensation domain"/>
    <property type="match status" value="1"/>
</dbReference>
<gene>
    <name evidence="14" type="ORF">HMPREF9336_02599</name>
</gene>
<evidence type="ECO:0000256" key="10">
    <source>
        <dbReference type="ARBA" id="ARBA00030465"/>
    </source>
</evidence>
<evidence type="ECO:0000313" key="14">
    <source>
        <dbReference type="EMBL" id="EFV12519.2"/>
    </source>
</evidence>
<reference evidence="14 15" key="1">
    <citation type="journal article" date="2011" name="Stand. Genomic Sci.">
        <title>High quality draft genome sequence of Segniliparus rugosus CDC 945(T)= (ATCC BAA-974(T)).</title>
        <authorList>
            <person name="Earl A.M."/>
            <person name="Desjardins C.A."/>
            <person name="Fitzgerald M.G."/>
            <person name="Arachchi H.M."/>
            <person name="Zeng Q."/>
            <person name="Mehta T."/>
            <person name="Griggs A."/>
            <person name="Birren B.W."/>
            <person name="Toney N.C."/>
            <person name="Carr J."/>
            <person name="Posey J."/>
            <person name="Butler W.R."/>
        </authorList>
    </citation>
    <scope>NUCLEOTIDE SEQUENCE [LARGE SCALE GENOMIC DNA]</scope>
    <source>
        <strain evidence="15">ATCC BAA-974 / DSM 45345 / CCUG 50838 / CIP 108380 / JCM 13579 / CDC 945</strain>
    </source>
</reference>
<evidence type="ECO:0000313" key="15">
    <source>
        <dbReference type="Proteomes" id="UP000004816"/>
    </source>
</evidence>
<accession>E5XSX7</accession>
<dbReference type="InterPro" id="IPR031641">
    <property type="entry name" value="PapA_C"/>
</dbReference>
<dbReference type="GO" id="GO:0016746">
    <property type="term" value="F:acyltransferase activity"/>
    <property type="evidence" value="ECO:0007669"/>
    <property type="project" value="UniProtKB-KW"/>
</dbReference>
<evidence type="ECO:0000256" key="7">
    <source>
        <dbReference type="ARBA" id="ARBA00022516"/>
    </source>
</evidence>
<evidence type="ECO:0000256" key="3">
    <source>
        <dbReference type="ARBA" id="ARBA00001907"/>
    </source>
</evidence>
<keyword evidence="9" id="KW-0012">Acyltransferase</keyword>
<dbReference type="RefSeq" id="WP_021030385.1">
    <property type="nucleotide sequence ID" value="NZ_KI391953.1"/>
</dbReference>